<protein>
    <submittedName>
        <fullName evidence="1">Uncharacterized protein</fullName>
    </submittedName>
</protein>
<name>A0A7H0H8N9_9ACTN</name>
<dbReference type="KEGG" id="tdf:H9L22_06075"/>
<sequence>MSTYAKVDAAVQRLTGMWTSARMLDAIEVEWVLSSAAVLKQPALVTWLRGVAYRQAQQNQQAALNGLRSLRVAHGTLRRNQNSTNSLRDAGDAWNDAKARLEAIDAEMKWLAANPPEWTGVSAAAQAVEAEERRRHQTTLIEAATRVQRGCTSGAQLNETVLLLALLDVMLPCSSAASVVSRAPSLANVFSLNSRGRAAAAALDRAANGYLATIRGSGWAARSVDVARQFTGVEQVLSTGGNRAPIPV</sequence>
<gene>
    <name evidence="1" type="ORF">H9L22_06075</name>
</gene>
<accession>A0A7H0H8N9</accession>
<evidence type="ECO:0000313" key="1">
    <source>
        <dbReference type="EMBL" id="QNP56905.1"/>
    </source>
</evidence>
<evidence type="ECO:0000313" key="2">
    <source>
        <dbReference type="Proteomes" id="UP000516117"/>
    </source>
</evidence>
<reference evidence="1 2" key="1">
    <citation type="submission" date="2020-08" db="EMBL/GenBank/DDBJ databases">
        <title>Genome sequence of Tessaracoccus defluvii JCM 17540T.</title>
        <authorList>
            <person name="Hyun D.-W."/>
            <person name="Bae J.-W."/>
        </authorList>
    </citation>
    <scope>NUCLEOTIDE SEQUENCE [LARGE SCALE GENOMIC DNA]</scope>
    <source>
        <strain evidence="1 2">JCM 17540</strain>
    </source>
</reference>
<organism evidence="1 2">
    <name type="scientific">Tessaracoccus defluvii</name>
    <dbReference type="NCBI Taxonomy" id="1285901"/>
    <lineage>
        <taxon>Bacteria</taxon>
        <taxon>Bacillati</taxon>
        <taxon>Actinomycetota</taxon>
        <taxon>Actinomycetes</taxon>
        <taxon>Propionibacteriales</taxon>
        <taxon>Propionibacteriaceae</taxon>
        <taxon>Tessaracoccus</taxon>
    </lineage>
</organism>
<dbReference type="EMBL" id="CP060789">
    <property type="protein sequence ID" value="QNP56905.1"/>
    <property type="molecule type" value="Genomic_DNA"/>
</dbReference>
<dbReference type="RefSeq" id="WP_187722004.1">
    <property type="nucleotide sequence ID" value="NZ_BAABBL010000003.1"/>
</dbReference>
<dbReference type="Proteomes" id="UP000516117">
    <property type="component" value="Chromosome"/>
</dbReference>
<dbReference type="AlphaFoldDB" id="A0A7H0H8N9"/>
<proteinExistence type="predicted"/>
<keyword evidence="2" id="KW-1185">Reference proteome</keyword>